<dbReference type="EMBL" id="CM044706">
    <property type="protein sequence ID" value="KAI5658462.1"/>
    <property type="molecule type" value="Genomic_DNA"/>
</dbReference>
<keyword evidence="2" id="KW-1185">Reference proteome</keyword>
<gene>
    <name evidence="1" type="ORF">M9H77_27255</name>
</gene>
<protein>
    <submittedName>
        <fullName evidence="1">Uncharacterized protein</fullName>
    </submittedName>
</protein>
<sequence length="390" mass="42153">MGGGDFLPFLTMVIVQLGYAGMNIISKLAMDSGMNPFVHVAYRQIFATVSIAPFAYFLERKTRPRLTFSVLFQIFLCSIFGATTNQITYFVGLKNSTPTIACALSNLSPAVTFLLAVPFGLESAGLGTKAGLGKILGTMVCVGGAILLSFYHGPVVGIGQSSIHWKLVDNSRDKNGSSSHANFMLGPFLLITSSVSWAIWLIIQTRVGKKYAAPYSSSALMCFMASIECLVIGFCFDHNISAWSLSPSIRAVSSIYAGIVCTALAFCLMSWCVGRKGPLYVSVFSPFLLVIVAILSWALLGEKLYIGTGVGSVLIVMGLYGVLWGKNQEMKPSKGMIEEEEVDFGGIISQVDHHHDIELQQQQQQLSSNSNPSNTDTSNTTNTTTVIQQE</sequence>
<evidence type="ECO:0000313" key="1">
    <source>
        <dbReference type="EMBL" id="KAI5658462.1"/>
    </source>
</evidence>
<organism evidence="1 2">
    <name type="scientific">Catharanthus roseus</name>
    <name type="common">Madagascar periwinkle</name>
    <name type="synonym">Vinca rosea</name>
    <dbReference type="NCBI Taxonomy" id="4058"/>
    <lineage>
        <taxon>Eukaryota</taxon>
        <taxon>Viridiplantae</taxon>
        <taxon>Streptophyta</taxon>
        <taxon>Embryophyta</taxon>
        <taxon>Tracheophyta</taxon>
        <taxon>Spermatophyta</taxon>
        <taxon>Magnoliopsida</taxon>
        <taxon>eudicotyledons</taxon>
        <taxon>Gunneridae</taxon>
        <taxon>Pentapetalae</taxon>
        <taxon>asterids</taxon>
        <taxon>lamiids</taxon>
        <taxon>Gentianales</taxon>
        <taxon>Apocynaceae</taxon>
        <taxon>Rauvolfioideae</taxon>
        <taxon>Vinceae</taxon>
        <taxon>Catharanthinae</taxon>
        <taxon>Catharanthus</taxon>
    </lineage>
</organism>
<reference evidence="2" key="1">
    <citation type="journal article" date="2023" name="Nat. Plants">
        <title>Single-cell RNA sequencing provides a high-resolution roadmap for understanding the multicellular compartmentation of specialized metabolism.</title>
        <authorList>
            <person name="Sun S."/>
            <person name="Shen X."/>
            <person name="Li Y."/>
            <person name="Li Y."/>
            <person name="Wang S."/>
            <person name="Li R."/>
            <person name="Zhang H."/>
            <person name="Shen G."/>
            <person name="Guo B."/>
            <person name="Wei J."/>
            <person name="Xu J."/>
            <person name="St-Pierre B."/>
            <person name="Chen S."/>
            <person name="Sun C."/>
        </authorList>
    </citation>
    <scope>NUCLEOTIDE SEQUENCE [LARGE SCALE GENOMIC DNA]</scope>
</reference>
<accession>A0ACC0ADG3</accession>
<evidence type="ECO:0000313" key="2">
    <source>
        <dbReference type="Proteomes" id="UP001060085"/>
    </source>
</evidence>
<name>A0ACC0ADG3_CATRO</name>
<proteinExistence type="predicted"/>
<comment type="caution">
    <text evidence="1">The sequence shown here is derived from an EMBL/GenBank/DDBJ whole genome shotgun (WGS) entry which is preliminary data.</text>
</comment>
<dbReference type="Proteomes" id="UP001060085">
    <property type="component" value="Linkage Group LG06"/>
</dbReference>